<feature type="transmembrane region" description="Helical" evidence="14">
    <location>
        <begin position="137"/>
        <end position="159"/>
    </location>
</feature>
<comment type="subcellular location">
    <subcellularLocation>
        <location evidence="1 14">Cell membrane</location>
        <topology evidence="1 14">Multi-pass membrane protein</topology>
    </subcellularLocation>
</comment>
<keyword evidence="12 14" id="KW-0472">Membrane</keyword>
<evidence type="ECO:0000256" key="10">
    <source>
        <dbReference type="ARBA" id="ARBA00023002"/>
    </source>
</evidence>
<reference evidence="17" key="1">
    <citation type="journal article" date="2019" name="Int. J. Syst. Evol. Microbiol.">
        <title>The Global Catalogue of Microorganisms (GCM) 10K type strain sequencing project: providing services to taxonomists for standard genome sequencing and annotation.</title>
        <authorList>
            <consortium name="The Broad Institute Genomics Platform"/>
            <consortium name="The Broad Institute Genome Sequencing Center for Infectious Disease"/>
            <person name="Wu L."/>
            <person name="Ma J."/>
        </authorList>
    </citation>
    <scope>NUCLEOTIDE SEQUENCE [LARGE SCALE GENOMIC DNA]</scope>
    <source>
        <strain evidence="17">KCTC 42082</strain>
    </source>
</reference>
<gene>
    <name evidence="16" type="ORF">GCM10010082_13080</name>
</gene>
<evidence type="ECO:0000313" key="17">
    <source>
        <dbReference type="Proteomes" id="UP000604243"/>
    </source>
</evidence>
<evidence type="ECO:0000256" key="5">
    <source>
        <dbReference type="ARBA" id="ARBA00022475"/>
    </source>
</evidence>
<keyword evidence="8 14" id="KW-0479">Metal-binding</keyword>
<comment type="similarity">
    <text evidence="3 14 15">Belongs to the HemJ family.</text>
</comment>
<dbReference type="PIRSF" id="PIRSF004638">
    <property type="entry name" value="UCP004638"/>
    <property type="match status" value="1"/>
</dbReference>
<comment type="cofactor">
    <cofactor evidence="14 15">
        <name>heme b</name>
        <dbReference type="ChEBI" id="CHEBI:60344"/>
    </cofactor>
    <text evidence="14 15">Binds 1 heme b (iron(II)-protoporphyrin IX) group per subunit.</text>
</comment>
<feature type="transmembrane region" description="Helical" evidence="14">
    <location>
        <begin position="96"/>
        <end position="116"/>
    </location>
</feature>
<keyword evidence="6 14" id="KW-0349">Heme</keyword>
<accession>A0ABQ3FGI0</accession>
<protein>
    <recommendedName>
        <fullName evidence="4 14">Protoporphyrinogen IX oxidase</fullName>
        <shortName evidence="14">PPO</shortName>
        <ecNumber evidence="14 15">1.3.99.-</ecNumber>
    </recommendedName>
</protein>
<feature type="binding site" description="axial binding residue" evidence="14">
    <location>
        <position position="106"/>
    </location>
    <ligand>
        <name>heme</name>
        <dbReference type="ChEBI" id="CHEBI:30413"/>
    </ligand>
    <ligandPart>
        <name>Fe</name>
        <dbReference type="ChEBI" id="CHEBI:18248"/>
    </ligandPart>
</feature>
<dbReference type="PANTHER" id="PTHR40255:SF1">
    <property type="entry name" value="PROTOPORPHYRINOGEN IX OXIDASE"/>
    <property type="match status" value="1"/>
</dbReference>
<comment type="caution">
    <text evidence="16">The sequence shown here is derived from an EMBL/GenBank/DDBJ whole genome shotgun (WGS) entry which is preliminary data.</text>
</comment>
<comment type="function">
    <text evidence="14 15">Catalyzes the oxidation of protoporphyrinogen IX to protoporphyrin IX.</text>
</comment>
<evidence type="ECO:0000256" key="14">
    <source>
        <dbReference type="HAMAP-Rule" id="MF_02239"/>
    </source>
</evidence>
<evidence type="ECO:0000256" key="7">
    <source>
        <dbReference type="ARBA" id="ARBA00022692"/>
    </source>
</evidence>
<dbReference type="EMBL" id="BMZM01000002">
    <property type="protein sequence ID" value="GHC22406.1"/>
    <property type="molecule type" value="Genomic_DNA"/>
</dbReference>
<keyword evidence="5 14" id="KW-1003">Cell membrane</keyword>
<evidence type="ECO:0000256" key="6">
    <source>
        <dbReference type="ARBA" id="ARBA00022617"/>
    </source>
</evidence>
<evidence type="ECO:0000313" key="16">
    <source>
        <dbReference type="EMBL" id="GHC22406.1"/>
    </source>
</evidence>
<evidence type="ECO:0000256" key="4">
    <source>
        <dbReference type="ARBA" id="ARBA00017504"/>
    </source>
</evidence>
<organism evidence="16 17">
    <name type="scientific">Kushneria pakistanensis</name>
    <dbReference type="NCBI Taxonomy" id="1508770"/>
    <lineage>
        <taxon>Bacteria</taxon>
        <taxon>Pseudomonadati</taxon>
        <taxon>Pseudomonadota</taxon>
        <taxon>Gammaproteobacteria</taxon>
        <taxon>Oceanospirillales</taxon>
        <taxon>Halomonadaceae</taxon>
        <taxon>Kushneria</taxon>
    </lineage>
</organism>
<evidence type="ECO:0000256" key="3">
    <source>
        <dbReference type="ARBA" id="ARBA00006501"/>
    </source>
</evidence>
<keyword evidence="10 14" id="KW-0560">Oxidoreductase</keyword>
<dbReference type="NCBIfam" id="TIGR00701">
    <property type="entry name" value="protoporphyrinogen oxidase HemJ"/>
    <property type="match status" value="1"/>
</dbReference>
<keyword evidence="9 14" id="KW-1133">Transmembrane helix</keyword>
<keyword evidence="7 14" id="KW-0812">Transmembrane</keyword>
<name>A0ABQ3FGI0_9GAMM</name>
<evidence type="ECO:0000256" key="9">
    <source>
        <dbReference type="ARBA" id="ARBA00022989"/>
    </source>
</evidence>
<evidence type="ECO:0000256" key="1">
    <source>
        <dbReference type="ARBA" id="ARBA00004651"/>
    </source>
</evidence>
<dbReference type="Pfam" id="PF03653">
    <property type="entry name" value="UPF0093"/>
    <property type="match status" value="1"/>
</dbReference>
<feature type="transmembrane region" description="Helical" evidence="14">
    <location>
        <begin position="70"/>
        <end position="90"/>
    </location>
</feature>
<evidence type="ECO:0000256" key="11">
    <source>
        <dbReference type="ARBA" id="ARBA00023004"/>
    </source>
</evidence>
<evidence type="ECO:0000256" key="12">
    <source>
        <dbReference type="ARBA" id="ARBA00023136"/>
    </source>
</evidence>
<dbReference type="PANTHER" id="PTHR40255">
    <property type="entry name" value="UPF0093 MEMBRANE PROTEIN SLR1790"/>
    <property type="match status" value="1"/>
</dbReference>
<evidence type="ECO:0000256" key="13">
    <source>
        <dbReference type="ARBA" id="ARBA00048390"/>
    </source>
</evidence>
<comment type="pathway">
    <text evidence="2 14 15">Porphyrin-containing compound metabolism; protoporphyrin-IX biosynthesis; protoporphyrin-IX from protoporphyrinogen-IX: step 1/1.</text>
</comment>
<dbReference type="Proteomes" id="UP000604243">
    <property type="component" value="Unassembled WGS sequence"/>
</dbReference>
<evidence type="ECO:0000256" key="15">
    <source>
        <dbReference type="PIRNR" id="PIRNR004638"/>
    </source>
</evidence>
<comment type="catalytic activity">
    <reaction evidence="13 14 15">
        <text>protoporphyrinogen IX + 3 A = protoporphyrin IX + 3 AH2</text>
        <dbReference type="Rhea" id="RHEA:62000"/>
        <dbReference type="ChEBI" id="CHEBI:13193"/>
        <dbReference type="ChEBI" id="CHEBI:17499"/>
        <dbReference type="ChEBI" id="CHEBI:57306"/>
        <dbReference type="ChEBI" id="CHEBI:57307"/>
    </reaction>
</comment>
<evidence type="ECO:0000256" key="2">
    <source>
        <dbReference type="ARBA" id="ARBA00005073"/>
    </source>
</evidence>
<dbReference type="InterPro" id="IPR005265">
    <property type="entry name" value="HemJ-like"/>
</dbReference>
<feature type="binding site" description="axial binding residue" evidence="14">
    <location>
        <position position="27"/>
    </location>
    <ligand>
        <name>heme</name>
        <dbReference type="ChEBI" id="CHEBI:30413"/>
    </ligand>
    <ligandPart>
        <name>Fe</name>
        <dbReference type="ChEBI" id="CHEBI:18248"/>
    </ligandPart>
</feature>
<proteinExistence type="inferred from homology"/>
<evidence type="ECO:0000256" key="8">
    <source>
        <dbReference type="ARBA" id="ARBA00022723"/>
    </source>
</evidence>
<keyword evidence="11 14" id="KW-0408">Iron</keyword>
<keyword evidence="17" id="KW-1185">Reference proteome</keyword>
<sequence>MGTAIISHDLTIVIEDKHMYPWVLAFHIISFTCWFAALFYLPRLFIYHSHALRQSDGQGSTRFQVMERKLYRGIMTPGMILTLVFGVWLVALDFQYYLTAGWFYVKAVLVVALIGFHHICMAHMKRFAAGTNRRGGTYYRIFGIVPALLLVAIVILSVVKPF</sequence>
<dbReference type="EC" id="1.3.99.-" evidence="14 15"/>
<dbReference type="HAMAP" id="MF_02239">
    <property type="entry name" value="HemJ"/>
    <property type="match status" value="1"/>
</dbReference>
<comment type="subunit">
    <text evidence="14">Homodimer.</text>
</comment>
<feature type="transmembrane region" description="Helical" evidence="14">
    <location>
        <begin position="20"/>
        <end position="41"/>
    </location>
</feature>